<proteinExistence type="predicted"/>
<sequence>MTPRCCKHLNDTSPSIEEQPMGYRLSRIAASSRNGHHLMDVSHNVPESTLLNQRGEATHILGGILVLSFASSHLSQDTQWTIHDHLASDYFATCITFNISKLHSPHILPRWNGKKADWQAFRHHLDSLLEAANASPDIDGMENRLVDAFHAAADKAIPLTKHPSSNYKDRSL</sequence>
<keyword evidence="2" id="KW-1185">Reference proteome</keyword>
<name>A0A8J4XLH5_CHIOP</name>
<dbReference type="Proteomes" id="UP000770661">
    <property type="component" value="Unassembled WGS sequence"/>
</dbReference>
<comment type="caution">
    <text evidence="1">The sequence shown here is derived from an EMBL/GenBank/DDBJ whole genome shotgun (WGS) entry which is preliminary data.</text>
</comment>
<evidence type="ECO:0000313" key="1">
    <source>
        <dbReference type="EMBL" id="KAG0703353.1"/>
    </source>
</evidence>
<reference evidence="1" key="1">
    <citation type="submission" date="2020-07" db="EMBL/GenBank/DDBJ databases">
        <title>The High-quality genome of the commercially important snow crab, Chionoecetes opilio.</title>
        <authorList>
            <person name="Jeong J.-H."/>
            <person name="Ryu S."/>
        </authorList>
    </citation>
    <scope>NUCLEOTIDE SEQUENCE</scope>
    <source>
        <strain evidence="1">MADBK_172401_WGS</strain>
        <tissue evidence="1">Digestive gland</tissue>
    </source>
</reference>
<gene>
    <name evidence="1" type="ORF">GWK47_024888</name>
</gene>
<accession>A0A8J4XLH5</accession>
<dbReference type="OrthoDB" id="6379737at2759"/>
<dbReference type="EMBL" id="JACEEZ010025212">
    <property type="protein sequence ID" value="KAG0703353.1"/>
    <property type="molecule type" value="Genomic_DNA"/>
</dbReference>
<organism evidence="1 2">
    <name type="scientific">Chionoecetes opilio</name>
    <name type="common">Atlantic snow crab</name>
    <name type="synonym">Cancer opilio</name>
    <dbReference type="NCBI Taxonomy" id="41210"/>
    <lineage>
        <taxon>Eukaryota</taxon>
        <taxon>Metazoa</taxon>
        <taxon>Ecdysozoa</taxon>
        <taxon>Arthropoda</taxon>
        <taxon>Crustacea</taxon>
        <taxon>Multicrustacea</taxon>
        <taxon>Malacostraca</taxon>
        <taxon>Eumalacostraca</taxon>
        <taxon>Eucarida</taxon>
        <taxon>Decapoda</taxon>
        <taxon>Pleocyemata</taxon>
        <taxon>Brachyura</taxon>
        <taxon>Eubrachyura</taxon>
        <taxon>Majoidea</taxon>
        <taxon>Majidae</taxon>
        <taxon>Chionoecetes</taxon>
    </lineage>
</organism>
<evidence type="ECO:0000313" key="2">
    <source>
        <dbReference type="Proteomes" id="UP000770661"/>
    </source>
</evidence>
<dbReference type="AlphaFoldDB" id="A0A8J4XLH5"/>
<protein>
    <submittedName>
        <fullName evidence="1">Uncharacterized protein</fullName>
    </submittedName>
</protein>